<sequence>MNFQLDQLQQLSTAHTQAELARAVTRLARAHGVDHWCYALDLPLIDQRRPQFLMGGFPQEWVERYFAQDYLRIDPVVAHCHAHATPIVWPTRRHLRRGEKSLSLAARRLFREAAEHGLKSGISIPIHGLGCTWGMVSFASSDPRQADELADRAADLHLFAHYIHEAGHRYSHATALPPPPHLTTRELECLHWAAEGKTSWEIGRVLGVSERTVVFHLQNAAQKFGVNGRQPAVARAIALGMIEP</sequence>
<dbReference type="CDD" id="cd06170">
    <property type="entry name" value="LuxR_C_like"/>
    <property type="match status" value="1"/>
</dbReference>
<evidence type="ECO:0000313" key="5">
    <source>
        <dbReference type="EMBL" id="UXI68575.1"/>
    </source>
</evidence>
<dbReference type="PROSITE" id="PS00622">
    <property type="entry name" value="HTH_LUXR_1"/>
    <property type="match status" value="1"/>
</dbReference>
<dbReference type="PANTHER" id="PTHR44688:SF16">
    <property type="entry name" value="DNA-BINDING TRANSCRIPTIONAL ACTIVATOR DEVR_DOSR"/>
    <property type="match status" value="1"/>
</dbReference>
<name>A0ABY6BJL7_9GAMM</name>
<reference evidence="5" key="1">
    <citation type="submission" date="2022-09" db="EMBL/GenBank/DDBJ databases">
        <title>Tahibacter sp. nov., isolated from a fresh water.</title>
        <authorList>
            <person name="Baek J.H."/>
            <person name="Lee J.K."/>
            <person name="Kim J.M."/>
            <person name="Jeon C.O."/>
        </authorList>
    </citation>
    <scope>NUCLEOTIDE SEQUENCE</scope>
    <source>
        <strain evidence="5">W38</strain>
    </source>
</reference>
<dbReference type="Pfam" id="PF03472">
    <property type="entry name" value="Autoind_bind"/>
    <property type="match status" value="1"/>
</dbReference>
<evidence type="ECO:0000256" key="2">
    <source>
        <dbReference type="ARBA" id="ARBA00023125"/>
    </source>
</evidence>
<gene>
    <name evidence="5" type="ORF">N4264_02670</name>
</gene>
<dbReference type="SUPFAM" id="SSF46894">
    <property type="entry name" value="C-terminal effector domain of the bipartite response regulators"/>
    <property type="match status" value="1"/>
</dbReference>
<keyword evidence="1" id="KW-0805">Transcription regulation</keyword>
<dbReference type="PROSITE" id="PS50043">
    <property type="entry name" value="HTH_LUXR_2"/>
    <property type="match status" value="1"/>
</dbReference>
<dbReference type="EMBL" id="CP104694">
    <property type="protein sequence ID" value="UXI68575.1"/>
    <property type="molecule type" value="Genomic_DNA"/>
</dbReference>
<dbReference type="InterPro" id="IPR036693">
    <property type="entry name" value="TF_LuxR_autoind-bd_dom_sf"/>
</dbReference>
<keyword evidence="3" id="KW-0804">Transcription</keyword>
<dbReference type="RefSeq" id="WP_261695533.1">
    <property type="nucleotide sequence ID" value="NZ_CP104694.1"/>
</dbReference>
<dbReference type="PRINTS" id="PR00038">
    <property type="entry name" value="HTHLUXR"/>
</dbReference>
<protein>
    <submittedName>
        <fullName evidence="5">LuxR family transcriptional regulator</fullName>
    </submittedName>
</protein>
<keyword evidence="6" id="KW-1185">Reference proteome</keyword>
<dbReference type="Proteomes" id="UP001064632">
    <property type="component" value="Chromosome"/>
</dbReference>
<dbReference type="InterPro" id="IPR000792">
    <property type="entry name" value="Tscrpt_reg_LuxR_C"/>
</dbReference>
<evidence type="ECO:0000259" key="4">
    <source>
        <dbReference type="PROSITE" id="PS50043"/>
    </source>
</evidence>
<dbReference type="SMART" id="SM00421">
    <property type="entry name" value="HTH_LUXR"/>
    <property type="match status" value="1"/>
</dbReference>
<evidence type="ECO:0000256" key="3">
    <source>
        <dbReference type="ARBA" id="ARBA00023163"/>
    </source>
</evidence>
<dbReference type="InterPro" id="IPR005143">
    <property type="entry name" value="TF_LuxR_autoind-bd_dom"/>
</dbReference>
<organism evidence="5 6">
    <name type="scientific">Tahibacter amnicola</name>
    <dbReference type="NCBI Taxonomy" id="2976241"/>
    <lineage>
        <taxon>Bacteria</taxon>
        <taxon>Pseudomonadati</taxon>
        <taxon>Pseudomonadota</taxon>
        <taxon>Gammaproteobacteria</taxon>
        <taxon>Lysobacterales</taxon>
        <taxon>Rhodanobacteraceae</taxon>
        <taxon>Tahibacter</taxon>
    </lineage>
</organism>
<proteinExistence type="predicted"/>
<accession>A0ABY6BJL7</accession>
<dbReference type="InterPro" id="IPR016032">
    <property type="entry name" value="Sig_transdc_resp-reg_C-effctor"/>
</dbReference>
<dbReference type="InterPro" id="IPR036388">
    <property type="entry name" value="WH-like_DNA-bd_sf"/>
</dbReference>
<dbReference type="PANTHER" id="PTHR44688">
    <property type="entry name" value="DNA-BINDING TRANSCRIPTIONAL ACTIVATOR DEVR_DOSR"/>
    <property type="match status" value="1"/>
</dbReference>
<dbReference type="Gene3D" id="3.30.450.80">
    <property type="entry name" value="Transcription factor LuxR-like, autoinducer-binding domain"/>
    <property type="match status" value="1"/>
</dbReference>
<dbReference type="Gene3D" id="1.10.10.10">
    <property type="entry name" value="Winged helix-like DNA-binding domain superfamily/Winged helix DNA-binding domain"/>
    <property type="match status" value="1"/>
</dbReference>
<keyword evidence="2" id="KW-0238">DNA-binding</keyword>
<dbReference type="SUPFAM" id="SSF75516">
    <property type="entry name" value="Pheromone-binding domain of LuxR-like quorum-sensing transcription factors"/>
    <property type="match status" value="1"/>
</dbReference>
<evidence type="ECO:0000313" key="6">
    <source>
        <dbReference type="Proteomes" id="UP001064632"/>
    </source>
</evidence>
<dbReference type="Pfam" id="PF00196">
    <property type="entry name" value="GerE"/>
    <property type="match status" value="1"/>
</dbReference>
<evidence type="ECO:0000256" key="1">
    <source>
        <dbReference type="ARBA" id="ARBA00023015"/>
    </source>
</evidence>
<feature type="domain" description="HTH luxR-type" evidence="4">
    <location>
        <begin position="175"/>
        <end position="240"/>
    </location>
</feature>